<proteinExistence type="predicted"/>
<dbReference type="EMBL" id="CAJNRG010001391">
    <property type="protein sequence ID" value="CAF2033058.1"/>
    <property type="molecule type" value="Genomic_DNA"/>
</dbReference>
<organism evidence="3 4">
    <name type="scientific">Rotaria magnacalcarata</name>
    <dbReference type="NCBI Taxonomy" id="392030"/>
    <lineage>
        <taxon>Eukaryota</taxon>
        <taxon>Metazoa</taxon>
        <taxon>Spiralia</taxon>
        <taxon>Gnathifera</taxon>
        <taxon>Rotifera</taxon>
        <taxon>Eurotatoria</taxon>
        <taxon>Bdelloidea</taxon>
        <taxon>Philodinida</taxon>
        <taxon>Philodinidae</taxon>
        <taxon>Rotaria</taxon>
    </lineage>
</organism>
<reference evidence="3" key="1">
    <citation type="submission" date="2021-02" db="EMBL/GenBank/DDBJ databases">
        <authorList>
            <person name="Nowell W R."/>
        </authorList>
    </citation>
    <scope>NUCLEOTIDE SEQUENCE</scope>
</reference>
<feature type="compositionally biased region" description="Basic and acidic residues" evidence="2">
    <location>
        <begin position="222"/>
        <end position="239"/>
    </location>
</feature>
<feature type="coiled-coil region" evidence="1">
    <location>
        <begin position="106"/>
        <end position="157"/>
    </location>
</feature>
<gene>
    <name evidence="3" type="ORF">XDN619_LOCUS5330</name>
</gene>
<keyword evidence="1" id="KW-0175">Coiled coil</keyword>
<sequence>MNLKINNVLCYITTAMDSLHNDEIVSVSVAYFSPTSIKEAKTLLFSILEEEIKFRKGDDRMRKEVQDIIDLVNHSASDLDRLPKFVSDSYNAMPPVAGFGALGNTIQSLLNEIIVLKDEISFLKQRRIDETVNIEDMNTIKEILADLKNDVRSLKSDIMTNEVIHAFGSPSAPPLWQDAFPFSLNTNFRTPMRINRASDLNPEAASYADVVGKDRKIKKNTTKNDDASQMRGARPKDRFPTNNQEGFKVVQKKRKKDYGIIGKKKLEENNNFKSAKRCFDLFIGQCELSVSSDDIVNYLKDEHSIEIIEIEKLTTRNTSVNCFKINLALIDRDKLLSEDLWPEGIVCKNFYNRIKKSTQNASNSNIK</sequence>
<feature type="region of interest" description="Disordered" evidence="2">
    <location>
        <begin position="219"/>
        <end position="242"/>
    </location>
</feature>
<evidence type="ECO:0000256" key="1">
    <source>
        <dbReference type="SAM" id="Coils"/>
    </source>
</evidence>
<evidence type="ECO:0000256" key="2">
    <source>
        <dbReference type="SAM" id="MobiDB-lite"/>
    </source>
</evidence>
<evidence type="ECO:0000313" key="3">
    <source>
        <dbReference type="EMBL" id="CAF2033058.1"/>
    </source>
</evidence>
<protein>
    <submittedName>
        <fullName evidence="3">Uncharacterized protein</fullName>
    </submittedName>
</protein>
<accession>A0A816N9Y8</accession>
<evidence type="ECO:0000313" key="4">
    <source>
        <dbReference type="Proteomes" id="UP000663887"/>
    </source>
</evidence>
<name>A0A816N9Y8_9BILA</name>
<dbReference type="Proteomes" id="UP000663887">
    <property type="component" value="Unassembled WGS sequence"/>
</dbReference>
<comment type="caution">
    <text evidence="3">The sequence shown here is derived from an EMBL/GenBank/DDBJ whole genome shotgun (WGS) entry which is preliminary data.</text>
</comment>
<dbReference type="AlphaFoldDB" id="A0A816N9Y8"/>